<dbReference type="AlphaFoldDB" id="A0A8J4CV36"/>
<accession>A0A8J4CV36</accession>
<dbReference type="InterPro" id="IPR036291">
    <property type="entry name" value="NAD(P)-bd_dom_sf"/>
</dbReference>
<organism evidence="2 3">
    <name type="scientific">Volvox reticuliferus</name>
    <dbReference type="NCBI Taxonomy" id="1737510"/>
    <lineage>
        <taxon>Eukaryota</taxon>
        <taxon>Viridiplantae</taxon>
        <taxon>Chlorophyta</taxon>
        <taxon>core chlorophytes</taxon>
        <taxon>Chlorophyceae</taxon>
        <taxon>CS clade</taxon>
        <taxon>Chlamydomonadales</taxon>
        <taxon>Volvocaceae</taxon>
        <taxon>Volvox</taxon>
    </lineage>
</organism>
<name>A0A8J4CV36_9CHLO</name>
<dbReference type="Gene3D" id="3.40.50.720">
    <property type="entry name" value="NAD(P)-binding Rossmann-like Domain"/>
    <property type="match status" value="1"/>
</dbReference>
<reference evidence="2" key="1">
    <citation type="journal article" date="2021" name="Proc. Natl. Acad. Sci. U.S.A.">
        <title>Three genomes in the algal genus Volvox reveal the fate of a haploid sex-determining region after a transition to homothallism.</title>
        <authorList>
            <person name="Yamamoto K."/>
            <person name="Hamaji T."/>
            <person name="Kawai-Toyooka H."/>
            <person name="Matsuzaki R."/>
            <person name="Takahashi F."/>
            <person name="Nishimura Y."/>
            <person name="Kawachi M."/>
            <person name="Noguchi H."/>
            <person name="Minakuchi Y."/>
            <person name="Umen J.G."/>
            <person name="Toyoda A."/>
            <person name="Nozaki H."/>
        </authorList>
    </citation>
    <scope>NUCLEOTIDE SEQUENCE</scope>
    <source>
        <strain evidence="2">NIES-3786</strain>
    </source>
</reference>
<feature type="region of interest" description="Disordered" evidence="1">
    <location>
        <begin position="82"/>
        <end position="121"/>
    </location>
</feature>
<dbReference type="EMBL" id="BNCP01000051">
    <property type="protein sequence ID" value="GIL89558.1"/>
    <property type="molecule type" value="Genomic_DNA"/>
</dbReference>
<gene>
    <name evidence="2" type="ORF">Vretifemale_17379</name>
</gene>
<dbReference type="Pfam" id="PF13460">
    <property type="entry name" value="NAD_binding_10"/>
    <property type="match status" value="1"/>
</dbReference>
<protein>
    <submittedName>
        <fullName evidence="2">Uncharacterized protein</fullName>
    </submittedName>
</protein>
<dbReference type="SUPFAM" id="SSF51735">
    <property type="entry name" value="NAD(P)-binding Rossmann-fold domains"/>
    <property type="match status" value="1"/>
</dbReference>
<keyword evidence="3" id="KW-1185">Reference proteome</keyword>
<dbReference type="OrthoDB" id="419598at2759"/>
<comment type="caution">
    <text evidence="2">The sequence shown here is derived from an EMBL/GenBank/DDBJ whole genome shotgun (WGS) entry which is preliminary data.</text>
</comment>
<dbReference type="Proteomes" id="UP000747110">
    <property type="component" value="Unassembled WGS sequence"/>
</dbReference>
<evidence type="ECO:0000313" key="2">
    <source>
        <dbReference type="EMBL" id="GIL89558.1"/>
    </source>
</evidence>
<feature type="compositionally biased region" description="Pro residues" evidence="1">
    <location>
        <begin position="101"/>
        <end position="111"/>
    </location>
</feature>
<dbReference type="PANTHER" id="PTHR15020:SF11">
    <property type="entry name" value="OS06G0360300 PROTEIN"/>
    <property type="match status" value="1"/>
</dbReference>
<dbReference type="PANTHER" id="PTHR15020">
    <property type="entry name" value="FLAVIN REDUCTASE-RELATED"/>
    <property type="match status" value="1"/>
</dbReference>
<evidence type="ECO:0000256" key="1">
    <source>
        <dbReference type="SAM" id="MobiDB-lite"/>
    </source>
</evidence>
<evidence type="ECO:0000313" key="3">
    <source>
        <dbReference type="Proteomes" id="UP000747110"/>
    </source>
</evidence>
<dbReference type="InterPro" id="IPR016040">
    <property type="entry name" value="NAD(P)-bd_dom"/>
</dbReference>
<proteinExistence type="predicted"/>
<sequence>MAVSHVSNLGIAWVKTAPACTVPSMSLLLFDSLDLRLPPPLPALSHYATHIRRQALLFCDTHTPLPSPPLLVFSIRQRQVRRRPTRMQAEPAQVHPGLPQQTPPKPQPHCQPPCSSTEGSRRRDLLLMTGSVLAGWITGIRPTSELQAFAAEGITTVFVAGATGNTGRRVVQQLRQAGLSVRAGVRSTEKAMALGFGADPGIKIVEADVTKGIELSYRDVCARLHERRAFLGGGLGGFRIVVVSPSVSLPAHGWFLAGVLASCPD</sequence>